<evidence type="ECO:0000313" key="2">
    <source>
        <dbReference type="Proteomes" id="UP001632037"/>
    </source>
</evidence>
<gene>
    <name evidence="1" type="ORF">V7S43_005430</name>
</gene>
<organism evidence="1 2">
    <name type="scientific">Phytophthora oleae</name>
    <dbReference type="NCBI Taxonomy" id="2107226"/>
    <lineage>
        <taxon>Eukaryota</taxon>
        <taxon>Sar</taxon>
        <taxon>Stramenopiles</taxon>
        <taxon>Oomycota</taxon>
        <taxon>Peronosporomycetes</taxon>
        <taxon>Peronosporales</taxon>
        <taxon>Peronosporaceae</taxon>
        <taxon>Phytophthora</taxon>
    </lineage>
</organism>
<accession>A0ABD3FRT7</accession>
<protein>
    <submittedName>
        <fullName evidence="1">Uncharacterized protein</fullName>
    </submittedName>
</protein>
<proteinExistence type="predicted"/>
<reference evidence="1 2" key="1">
    <citation type="submission" date="2024-09" db="EMBL/GenBank/DDBJ databases">
        <title>Genome sequencing and assembly of Phytophthora oleae, isolate VK10A, causative agent of rot of olive drupes.</title>
        <authorList>
            <person name="Conti Taguali S."/>
            <person name="Riolo M."/>
            <person name="La Spada F."/>
            <person name="Cacciola S.O."/>
            <person name="Dionisio G."/>
        </authorList>
    </citation>
    <scope>NUCLEOTIDE SEQUENCE [LARGE SCALE GENOMIC DNA]</scope>
    <source>
        <strain evidence="1 2">VK10A</strain>
    </source>
</reference>
<sequence length="63" mass="7079">MDADQKGMMAEVLGNLLFASDIRGPRYACYVATARAATVSRYMKRVKDISAEHMDFTAIYENN</sequence>
<dbReference type="EMBL" id="JBIMZQ010000009">
    <property type="protein sequence ID" value="KAL3669046.1"/>
    <property type="molecule type" value="Genomic_DNA"/>
</dbReference>
<comment type="caution">
    <text evidence="1">The sequence shown here is derived from an EMBL/GenBank/DDBJ whole genome shotgun (WGS) entry which is preliminary data.</text>
</comment>
<dbReference type="AlphaFoldDB" id="A0ABD3FRT7"/>
<name>A0ABD3FRT7_9STRA</name>
<evidence type="ECO:0000313" key="1">
    <source>
        <dbReference type="EMBL" id="KAL3669046.1"/>
    </source>
</evidence>
<dbReference type="Proteomes" id="UP001632037">
    <property type="component" value="Unassembled WGS sequence"/>
</dbReference>
<keyword evidence="2" id="KW-1185">Reference proteome</keyword>